<evidence type="ECO:0000256" key="2">
    <source>
        <dbReference type="ARBA" id="ARBA00004776"/>
    </source>
</evidence>
<dbReference type="PANTHER" id="PTHR37425">
    <property type="match status" value="1"/>
</dbReference>
<comment type="cofactor">
    <cofactor evidence="1">
        <name>Zn(2+)</name>
        <dbReference type="ChEBI" id="CHEBI:29105"/>
    </cofactor>
</comment>
<keyword evidence="4" id="KW-0479">Metal-binding</keyword>
<evidence type="ECO:0000256" key="13">
    <source>
        <dbReference type="SAM" id="SignalP"/>
    </source>
</evidence>
<name>A0A5C8PHD8_9HYPH</name>
<reference evidence="14 15" key="1">
    <citation type="submission" date="2019-06" db="EMBL/GenBank/DDBJ databases">
        <title>New taxonomy in bacterial strain CC-CFT640, isolated from vineyard.</title>
        <authorList>
            <person name="Lin S.-Y."/>
            <person name="Tsai C.-F."/>
            <person name="Young C.-C."/>
        </authorList>
    </citation>
    <scope>NUCLEOTIDE SEQUENCE [LARGE SCALE GENOMIC DNA]</scope>
    <source>
        <strain evidence="14 15">CC-CFT640</strain>
    </source>
</reference>
<feature type="compositionally biased region" description="Low complexity" evidence="12">
    <location>
        <begin position="42"/>
        <end position="52"/>
    </location>
</feature>
<dbReference type="Proteomes" id="UP000321638">
    <property type="component" value="Unassembled WGS sequence"/>
</dbReference>
<feature type="region of interest" description="Disordered" evidence="12">
    <location>
        <begin position="27"/>
        <end position="133"/>
    </location>
</feature>
<dbReference type="RefSeq" id="WP_147849317.1">
    <property type="nucleotide sequence ID" value="NZ_VDUZ01000028.1"/>
</dbReference>
<keyword evidence="15" id="KW-1185">Reference proteome</keyword>
<gene>
    <name evidence="14" type="ORF">FHP25_22975</name>
</gene>
<dbReference type="InterPro" id="IPR010275">
    <property type="entry name" value="MepK"/>
</dbReference>
<dbReference type="SUPFAM" id="SSF55166">
    <property type="entry name" value="Hedgehog/DD-peptidase"/>
    <property type="match status" value="1"/>
</dbReference>
<feature type="chain" id="PRO_5022999505" description="Murein endopeptidase K" evidence="13">
    <location>
        <begin position="26"/>
        <end position="303"/>
    </location>
</feature>
<comment type="caution">
    <text evidence="14">The sequence shown here is derived from an EMBL/GenBank/DDBJ whole genome shotgun (WGS) entry which is preliminary data.</text>
</comment>
<keyword evidence="8" id="KW-0482">Metalloprotease</keyword>
<evidence type="ECO:0000256" key="11">
    <source>
        <dbReference type="ARBA" id="ARBA00093666"/>
    </source>
</evidence>
<feature type="signal peptide" evidence="13">
    <location>
        <begin position="1"/>
        <end position="25"/>
    </location>
</feature>
<keyword evidence="9" id="KW-0961">Cell wall biogenesis/degradation</keyword>
<dbReference type="AlphaFoldDB" id="A0A5C8PHD8"/>
<evidence type="ECO:0000256" key="9">
    <source>
        <dbReference type="ARBA" id="ARBA00023316"/>
    </source>
</evidence>
<evidence type="ECO:0000256" key="10">
    <source>
        <dbReference type="ARBA" id="ARBA00093448"/>
    </source>
</evidence>
<dbReference type="GO" id="GO:0071555">
    <property type="term" value="P:cell wall organization"/>
    <property type="evidence" value="ECO:0007669"/>
    <property type="project" value="UniProtKB-KW"/>
</dbReference>
<evidence type="ECO:0000313" key="14">
    <source>
        <dbReference type="EMBL" id="TXL73061.1"/>
    </source>
</evidence>
<comment type="similarity">
    <text evidence="10">Belongs to the peptidase M15 family.</text>
</comment>
<dbReference type="PANTHER" id="PTHR37425:SF1">
    <property type="entry name" value="OUTER MEMBRANE PROTEIN"/>
    <property type="match status" value="1"/>
</dbReference>
<dbReference type="CDD" id="cd14844">
    <property type="entry name" value="Zn-DD-carboxypeptidase_like"/>
    <property type="match status" value="1"/>
</dbReference>
<evidence type="ECO:0000256" key="3">
    <source>
        <dbReference type="ARBA" id="ARBA00022670"/>
    </source>
</evidence>
<dbReference type="GO" id="GO:0008237">
    <property type="term" value="F:metallopeptidase activity"/>
    <property type="evidence" value="ECO:0007669"/>
    <property type="project" value="UniProtKB-KW"/>
</dbReference>
<organism evidence="14 15">
    <name type="scientific">Vineibacter terrae</name>
    <dbReference type="NCBI Taxonomy" id="2586908"/>
    <lineage>
        <taxon>Bacteria</taxon>
        <taxon>Pseudomonadati</taxon>
        <taxon>Pseudomonadota</taxon>
        <taxon>Alphaproteobacteria</taxon>
        <taxon>Hyphomicrobiales</taxon>
        <taxon>Vineibacter</taxon>
    </lineage>
</organism>
<dbReference type="OrthoDB" id="9782994at2"/>
<protein>
    <recommendedName>
        <fullName evidence="11">Murein endopeptidase K</fullName>
    </recommendedName>
</protein>
<dbReference type="EMBL" id="VDUZ01000028">
    <property type="protein sequence ID" value="TXL73061.1"/>
    <property type="molecule type" value="Genomic_DNA"/>
</dbReference>
<evidence type="ECO:0000256" key="8">
    <source>
        <dbReference type="ARBA" id="ARBA00023049"/>
    </source>
</evidence>
<keyword evidence="3" id="KW-0645">Protease</keyword>
<keyword evidence="5 13" id="KW-0732">Signal</keyword>
<evidence type="ECO:0000256" key="12">
    <source>
        <dbReference type="SAM" id="MobiDB-lite"/>
    </source>
</evidence>
<dbReference type="GO" id="GO:0046872">
    <property type="term" value="F:metal ion binding"/>
    <property type="evidence" value="ECO:0007669"/>
    <property type="project" value="UniProtKB-KW"/>
</dbReference>
<dbReference type="InterPro" id="IPR009045">
    <property type="entry name" value="Zn_M74/Hedgehog-like"/>
</dbReference>
<dbReference type="GO" id="GO:0006508">
    <property type="term" value="P:proteolysis"/>
    <property type="evidence" value="ECO:0007669"/>
    <property type="project" value="UniProtKB-KW"/>
</dbReference>
<evidence type="ECO:0000313" key="15">
    <source>
        <dbReference type="Proteomes" id="UP000321638"/>
    </source>
</evidence>
<evidence type="ECO:0000256" key="6">
    <source>
        <dbReference type="ARBA" id="ARBA00022801"/>
    </source>
</evidence>
<keyword evidence="7" id="KW-0862">Zinc</keyword>
<sequence length="303" mass="32646">MLGKIIAFVLSLSIASTAGIEFATAAPAAPAKPAKPVHKAAPKGQPAAAQPRPAKRKPAVAQGTKAQRPAAKRPQAVRTSQRSAAPSRNARPAKKTAMRASARMARPGSRLPARPTSGRPAATSDAAVVADNKRRSTRFGRMPTFTPPLGPLPDTGADRTLSFYNVHTGESLVVTYWRDGQYVQSELDRLNAFLADRRNGDQVQMDPALFDILWRVRRQLRSTATYRVLSAYRSPQTNAWLASVSSGVASDSLHMRGQAMDIMLPGRTAGQIRQAARALGLGGVGYYPRSGFVHLDTGPVRYW</sequence>
<accession>A0A5C8PHD8</accession>
<evidence type="ECO:0000256" key="5">
    <source>
        <dbReference type="ARBA" id="ARBA00022729"/>
    </source>
</evidence>
<evidence type="ECO:0000256" key="4">
    <source>
        <dbReference type="ARBA" id="ARBA00022723"/>
    </source>
</evidence>
<dbReference type="Pfam" id="PF05951">
    <property type="entry name" value="Peptidase_M15_2"/>
    <property type="match status" value="1"/>
</dbReference>
<dbReference type="Gene3D" id="3.30.1380.10">
    <property type="match status" value="1"/>
</dbReference>
<keyword evidence="6" id="KW-0378">Hydrolase</keyword>
<comment type="pathway">
    <text evidence="2">Cell wall biogenesis; cell wall polysaccharide biosynthesis.</text>
</comment>
<evidence type="ECO:0000256" key="1">
    <source>
        <dbReference type="ARBA" id="ARBA00001947"/>
    </source>
</evidence>
<proteinExistence type="inferred from homology"/>
<evidence type="ECO:0000256" key="7">
    <source>
        <dbReference type="ARBA" id="ARBA00022833"/>
    </source>
</evidence>